<feature type="transmembrane region" description="Helical" evidence="1">
    <location>
        <begin position="517"/>
        <end position="535"/>
    </location>
</feature>
<gene>
    <name evidence="3" type="ORF">HYG82_20735</name>
</gene>
<protein>
    <recommendedName>
        <fullName evidence="2">Envelope protein N-terminal domain-containing protein</fullName>
    </recommendedName>
</protein>
<dbReference type="EMBL" id="CP058601">
    <property type="protein sequence ID" value="QLG51083.1"/>
    <property type="molecule type" value="Genomic_DNA"/>
</dbReference>
<proteinExistence type="predicted"/>
<evidence type="ECO:0000256" key="1">
    <source>
        <dbReference type="SAM" id="Phobius"/>
    </source>
</evidence>
<dbReference type="RefSeq" id="WP_179264247.1">
    <property type="nucleotide sequence ID" value="NZ_CP058601.1"/>
</dbReference>
<keyword evidence="1" id="KW-0472">Membrane</keyword>
<dbReference type="OrthoDB" id="206221at2157"/>
<keyword evidence="4" id="KW-1185">Reference proteome</keyword>
<sequence length="544" mass="59811">MPIARRIASVAIVVMILSTTLAPIAASEPAAAQDGDYLSSCDGPTMRLAMPFQCGSIDFNGDDIDESQTADAIEVDIHVGGQTTYESWESMDTVYQNYLTDTETLASLEARNAIVDAYQNGESATAAQAAGQKAINEYYATHQINLLETQAQHTARIDYLVNVSEQHSDINNRFLAPYSADHSNNDASITRVDWRRTATDNYTLANGTEYEYTTPYLHFEGTGGAYVDHEVTFNSRVQLENYQPSEQVIRFPNSGPNSGDHVDWRARISMMNAPAASLEAQDAYDYRYVAERLQEIENQSETIQNNYDSNVAEDIYSALDSGELDPADVRGAEGMVRYMSGDSDATEERFNYALRSTLNLASGDLNQTMTVEFGGATERVLNSTNDSVRYDYNSVNATYEGLLFASETPDGGFQKGVWYNVSNFNGTTTMVYNGGSDEATFWKGNFRITDIRDSEGNEVYSVDWQDPTYDTYNASAYVEALETAKTERKIIIEQTEDPDDGSLFGGIGWGSLPGGNLTGLAIIGVILLAVASFAMNQIPIVGRN</sequence>
<evidence type="ECO:0000313" key="3">
    <source>
        <dbReference type="EMBL" id="QLG51083.1"/>
    </source>
</evidence>
<feature type="domain" description="Envelope protein N-terminal" evidence="2">
    <location>
        <begin position="60"/>
        <end position="356"/>
    </location>
</feature>
<dbReference type="InterPro" id="IPR058677">
    <property type="entry name" value="ORF4_N"/>
</dbReference>
<organism evidence="3 4">
    <name type="scientific">Natrinema halophilum</name>
    <dbReference type="NCBI Taxonomy" id="1699371"/>
    <lineage>
        <taxon>Archaea</taxon>
        <taxon>Methanobacteriati</taxon>
        <taxon>Methanobacteriota</taxon>
        <taxon>Stenosarchaea group</taxon>
        <taxon>Halobacteria</taxon>
        <taxon>Halobacteriales</taxon>
        <taxon>Natrialbaceae</taxon>
        <taxon>Natrinema</taxon>
    </lineage>
</organism>
<keyword evidence="1" id="KW-0812">Transmembrane</keyword>
<name>A0A7D5K8W8_9EURY</name>
<dbReference type="Pfam" id="PF26255">
    <property type="entry name" value="Viral_env_HRPV"/>
    <property type="match status" value="1"/>
</dbReference>
<dbReference type="AlphaFoldDB" id="A0A7D5K8W8"/>
<reference evidence="3 4" key="1">
    <citation type="submission" date="2020-07" db="EMBL/GenBank/DDBJ databases">
        <authorList>
            <person name="Cui H."/>
        </authorList>
    </citation>
    <scope>NUCLEOTIDE SEQUENCE [LARGE SCALE GENOMIC DNA]</scope>
    <source>
        <strain evidence="3 4">YPL8</strain>
    </source>
</reference>
<evidence type="ECO:0000259" key="2">
    <source>
        <dbReference type="Pfam" id="PF26255"/>
    </source>
</evidence>
<dbReference type="GeneID" id="56035772"/>
<dbReference type="Proteomes" id="UP000509241">
    <property type="component" value="Chromosome"/>
</dbReference>
<keyword evidence="1" id="KW-1133">Transmembrane helix</keyword>
<accession>A0A7D5K8W8</accession>
<evidence type="ECO:0000313" key="4">
    <source>
        <dbReference type="Proteomes" id="UP000509241"/>
    </source>
</evidence>
<dbReference type="KEGG" id="haly:HYG82_20735"/>